<sequence>MLTSKILFNGLIELKPITKSNNMTENREETYYGIKELASILKLNYRTVLDLIVAGDLKAYRIGRVFRISSIQVSRFLKSKEIKNTRSY</sequence>
<evidence type="ECO:0000313" key="2">
    <source>
        <dbReference type="EMBL" id="SUZ94217.1"/>
    </source>
</evidence>
<dbReference type="InterPro" id="IPR010093">
    <property type="entry name" value="SinI_DNA-bd"/>
</dbReference>
<dbReference type="NCBIfam" id="TIGR01764">
    <property type="entry name" value="excise"/>
    <property type="match status" value="1"/>
</dbReference>
<proteinExistence type="predicted"/>
<accession>A0A381RW59</accession>
<name>A0A381RW59_9ZZZZ</name>
<dbReference type="GO" id="GO:0003677">
    <property type="term" value="F:DNA binding"/>
    <property type="evidence" value="ECO:0007669"/>
    <property type="project" value="InterPro"/>
</dbReference>
<dbReference type="InterPro" id="IPR041657">
    <property type="entry name" value="HTH_17"/>
</dbReference>
<dbReference type="EMBL" id="UINC01002215">
    <property type="protein sequence ID" value="SUZ94217.1"/>
    <property type="molecule type" value="Genomic_DNA"/>
</dbReference>
<organism evidence="2">
    <name type="scientific">marine metagenome</name>
    <dbReference type="NCBI Taxonomy" id="408172"/>
    <lineage>
        <taxon>unclassified sequences</taxon>
        <taxon>metagenomes</taxon>
        <taxon>ecological metagenomes</taxon>
    </lineage>
</organism>
<reference evidence="2" key="1">
    <citation type="submission" date="2018-05" db="EMBL/GenBank/DDBJ databases">
        <authorList>
            <person name="Lanie J.A."/>
            <person name="Ng W.-L."/>
            <person name="Kazmierczak K.M."/>
            <person name="Andrzejewski T.M."/>
            <person name="Davidsen T.M."/>
            <person name="Wayne K.J."/>
            <person name="Tettelin H."/>
            <person name="Glass J.I."/>
            <person name="Rusch D."/>
            <person name="Podicherti R."/>
            <person name="Tsui H.-C.T."/>
            <person name="Winkler M.E."/>
        </authorList>
    </citation>
    <scope>NUCLEOTIDE SEQUENCE</scope>
</reference>
<dbReference type="Pfam" id="PF12728">
    <property type="entry name" value="HTH_17"/>
    <property type="match status" value="1"/>
</dbReference>
<protein>
    <recommendedName>
        <fullName evidence="1">Helix-turn-helix domain-containing protein</fullName>
    </recommendedName>
</protein>
<evidence type="ECO:0000259" key="1">
    <source>
        <dbReference type="Pfam" id="PF12728"/>
    </source>
</evidence>
<dbReference type="AlphaFoldDB" id="A0A381RW59"/>
<feature type="domain" description="Helix-turn-helix" evidence="1">
    <location>
        <begin position="31"/>
        <end position="79"/>
    </location>
</feature>
<gene>
    <name evidence="2" type="ORF">METZ01_LOCUS47071</name>
</gene>